<accession>A0A5P8DCB4</accession>
<proteinExistence type="predicted"/>
<gene>
    <name evidence="2" type="primary">124</name>
    <name evidence="2" type="ORF">SEA_SMOOCH_124</name>
</gene>
<reference evidence="2 3" key="1">
    <citation type="submission" date="2019-09" db="EMBL/GenBank/DDBJ databases">
        <authorList>
            <person name="Cruz T."/>
            <person name="Bhardwaj A."/>
            <person name="Birdinc S."/>
            <person name="Bormett K."/>
            <person name="Burke B."/>
            <person name="Callin M."/>
            <person name="Chagpar M."/>
            <person name="Cline E."/>
            <person name="Crank I."/>
            <person name="Damge R."/>
            <person name="Dejoie J."/>
            <person name="Delisi D."/>
            <person name="Everett N."/>
            <person name="Fu C."/>
            <person name="Garimella S."/>
            <person name="Georgiev A.N."/>
            <person name="Hand M."/>
            <person name="Harris A."/>
            <person name="Howard B."/>
            <person name="Ischinger J."/>
            <person name="Jaeger M."/>
            <person name="Jammer K."/>
            <person name="Jang J."/>
            <person name="Jiang C."/>
            <person name="Johnson L."/>
            <person name="Jones C."/>
            <person name="Joseph G."/>
            <person name="Kim E.B."/>
            <person name="Lietzke E."/>
            <person name="Liu S."/>
            <person name="Liu M."/>
            <person name="Martinez E."/>
            <person name="Martinez M."/>
            <person name="Mavrenovic B."/>
            <person name="McCrea K."/>
            <person name="Mehling M."/>
            <person name="Murphy A."/>
            <person name="Myers K."/>
            <person name="Nguyen Q."/>
            <person name="O'Neill M."/>
            <person name="Oparah L."/>
            <person name="Pandolfi P."/>
            <person name="Patil N."/>
            <person name="Pineau M."/>
            <person name="San Martin Lopez J."/>
            <person name="Sanders E."/>
            <person name="Selvia G."/>
            <person name="Snyder K."/>
            <person name="Sorrell T."/>
            <person name="Torres S."/>
            <person name="Trigg L."/>
            <person name="Troyer K."/>
            <person name="Turner K."/>
            <person name="Vu B."/>
            <person name="Wilson R."/>
            <person name="Wollensak R."/>
            <person name="Wyss Y.T."/>
            <person name="Yoo E."/>
            <person name="Zhao N."/>
            <person name="Bell S.K."/>
            <person name="Chan J.Y."/>
            <person name="Kerstiens E.A."/>
            <person name="Krampen J.M."/>
            <person name="Larson A.M."/>
            <person name="Reuhs M.P."/>
            <person name="Riedel J.T."/>
            <person name="Sanchez C."/>
            <person name="Smith G.V."/>
            <person name="Okekeogbu I.O."/>
            <person name="Clase K.L."/>
            <person name="Gainey M.D."/>
            <person name="Garlena R.A."/>
            <person name="Russell D.A."/>
            <person name="Pope W.H."/>
            <person name="Jacobs-Sera D."/>
            <person name="Hatfull G.F."/>
        </authorList>
    </citation>
    <scope>NUCLEOTIDE SEQUENCE [LARGE SCALE GENOMIC DNA]</scope>
</reference>
<dbReference type="EMBL" id="MN428052">
    <property type="protein sequence ID" value="QFP96615.1"/>
    <property type="molecule type" value="Genomic_DNA"/>
</dbReference>
<name>A0A5P8DCB4_BPMCO</name>
<evidence type="ECO:0000256" key="1">
    <source>
        <dbReference type="SAM" id="MobiDB-lite"/>
    </source>
</evidence>
<feature type="region of interest" description="Disordered" evidence="1">
    <location>
        <begin position="34"/>
        <end position="111"/>
    </location>
</feature>
<protein>
    <submittedName>
        <fullName evidence="2">Uncharacterized protein</fullName>
    </submittedName>
</protein>
<evidence type="ECO:0000313" key="2">
    <source>
        <dbReference type="EMBL" id="QFP96615.1"/>
    </source>
</evidence>
<sequence>MFVPAMVRPLGRPAGVRFPNTPTHRGARIGLAGATAPHRTGGPASDWRGQGAASDWRPRIGRRPRIGPTRARGASDPGRTHTRTRGARTLGPAHSDPRARTRTLGPAHSDPRRACSASEHLLVCVHRAAHSCVRFARLLCVCARRDLTCAYAFLFDFARVRDARDRCPCLCPCLRPCLHPHVRVYAQVCARLHPCLHPCLRPCLCRVLRAYRTRVRAGCLTVRFPNTPSGRSPRRLSSPPRVFAHVCVPGFWSARSRHAHCSVSEYPRRCVIPLDISPCQE</sequence>
<organism evidence="2 3">
    <name type="scientific">Mycobacterium phage Smooch</name>
    <dbReference type="NCBI Taxonomy" id="2652896"/>
    <lineage>
        <taxon>Viruses</taxon>
        <taxon>Duplodnaviria</taxon>
        <taxon>Heunggongvirae</taxon>
        <taxon>Uroviricota</taxon>
        <taxon>Caudoviricetes</taxon>
        <taxon>Corndogvirus</taxon>
        <taxon>Mycobacterium phage Corndog</taxon>
    </lineage>
</organism>
<dbReference type="Proteomes" id="UP000326163">
    <property type="component" value="Genome"/>
</dbReference>
<evidence type="ECO:0000313" key="3">
    <source>
        <dbReference type="Proteomes" id="UP000326163"/>
    </source>
</evidence>